<dbReference type="AlphaFoldDB" id="A0AAI8YLR3"/>
<dbReference type="EMBL" id="CAUWAG010000012">
    <property type="protein sequence ID" value="CAJ2509260.1"/>
    <property type="molecule type" value="Genomic_DNA"/>
</dbReference>
<comment type="caution">
    <text evidence="3">The sequence shown here is derived from an EMBL/GenBank/DDBJ whole genome shotgun (WGS) entry which is preliminary data.</text>
</comment>
<evidence type="ECO:0000256" key="1">
    <source>
        <dbReference type="SAM" id="Coils"/>
    </source>
</evidence>
<feature type="region of interest" description="Disordered" evidence="2">
    <location>
        <begin position="257"/>
        <end position="297"/>
    </location>
</feature>
<proteinExistence type="predicted"/>
<dbReference type="PANTHER" id="PTHR10039:SF5">
    <property type="entry name" value="NACHT DOMAIN-CONTAINING PROTEIN"/>
    <property type="match status" value="1"/>
</dbReference>
<dbReference type="Proteomes" id="UP001295740">
    <property type="component" value="Unassembled WGS sequence"/>
</dbReference>
<feature type="compositionally biased region" description="Basic and acidic residues" evidence="2">
    <location>
        <begin position="275"/>
        <end position="289"/>
    </location>
</feature>
<accession>A0AAI8YLR3</accession>
<evidence type="ECO:0000313" key="4">
    <source>
        <dbReference type="Proteomes" id="UP001295740"/>
    </source>
</evidence>
<feature type="coiled-coil region" evidence="1">
    <location>
        <begin position="65"/>
        <end position="99"/>
    </location>
</feature>
<keyword evidence="4" id="KW-1185">Reference proteome</keyword>
<name>A0AAI8YLR3_9PEZI</name>
<organism evidence="3 4">
    <name type="scientific">Anthostomella pinea</name>
    <dbReference type="NCBI Taxonomy" id="933095"/>
    <lineage>
        <taxon>Eukaryota</taxon>
        <taxon>Fungi</taxon>
        <taxon>Dikarya</taxon>
        <taxon>Ascomycota</taxon>
        <taxon>Pezizomycotina</taxon>
        <taxon>Sordariomycetes</taxon>
        <taxon>Xylariomycetidae</taxon>
        <taxon>Xylariales</taxon>
        <taxon>Xylariaceae</taxon>
        <taxon>Anthostomella</taxon>
    </lineage>
</organism>
<evidence type="ECO:0000313" key="3">
    <source>
        <dbReference type="EMBL" id="CAJ2509260.1"/>
    </source>
</evidence>
<evidence type="ECO:0000256" key="2">
    <source>
        <dbReference type="SAM" id="MobiDB-lite"/>
    </source>
</evidence>
<dbReference type="PANTHER" id="PTHR10039">
    <property type="entry name" value="AMELOGENIN"/>
    <property type="match status" value="1"/>
</dbReference>
<keyword evidence="1" id="KW-0175">Coiled coil</keyword>
<reference evidence="3" key="1">
    <citation type="submission" date="2023-10" db="EMBL/GenBank/DDBJ databases">
        <authorList>
            <person name="Hackl T."/>
        </authorList>
    </citation>
    <scope>NUCLEOTIDE SEQUENCE</scope>
</reference>
<gene>
    <name evidence="3" type="ORF">KHLLAP_LOCUS9728</name>
</gene>
<protein>
    <submittedName>
        <fullName evidence="3">Uu.00g142860.m01.CDS01</fullName>
    </submittedName>
</protein>
<sequence length="408" mass="45640">MDPISAVGFASSILTFVEFSSKLVRGTYELYQSSNGTTVENAHIGNVLSDLRGVTDELRNDAEPQDRHENELSKLARNCRDLSDELVELLGRLQLKEKDRRWQTLRVAWLNMTKQKSIESIEKRLGEYRAEIVLRLNLMIWYVDAHHTKLVHPKADFELQKECIMLGSENAGETKLLSDQLKSLAHQLEGGGQAPSLADMKEPLYHFASAADEIARENRSLQRLAFPSMHRRENSVQDAEAGTLSWIVDGCDFVGSSEASYGPGPGHAPGSPRDLNQDEKKYQGERRDGNTGYTILTRPSEIGNADHEVVADSSYSSSASGADEISGHTDWQVESRDSFWRKIDPEITEEERHSRHRTSAALARFITSENGLFFVCGKAGSGKSTLMKFLAQDRRLLQDSADGQVRRS</sequence>